<gene>
    <name evidence="2" type="ORF">cco14_00452</name>
</gene>
<feature type="transmembrane region" description="Helical" evidence="1">
    <location>
        <begin position="21"/>
        <end position="42"/>
    </location>
</feature>
<keyword evidence="3" id="KW-1185">Reference proteome</keyword>
<comment type="caution">
    <text evidence="2">The sequence shown here is derived from an EMBL/GenBank/DDBJ whole genome shotgun (WGS) entry which is preliminary data.</text>
</comment>
<reference evidence="2 3" key="1">
    <citation type="submission" date="2010-09" db="EMBL/GenBank/DDBJ databases">
        <authorList>
            <person name="Richards V."/>
            <person name="Lefebure T."/>
            <person name="Suzuki H."/>
            <person name="Pavinski Bitar P."/>
            <person name="Stanhope M."/>
        </authorList>
    </citation>
    <scope>NUCLEOTIDE SEQUENCE [LARGE SCALE GENOMIC DNA]</scope>
    <source>
        <strain evidence="2 3">80352</strain>
    </source>
</reference>
<organism evidence="2 3">
    <name type="scientific">Campylobacter coli 80352</name>
    <dbReference type="NCBI Taxonomy" id="887288"/>
    <lineage>
        <taxon>Bacteria</taxon>
        <taxon>Pseudomonadati</taxon>
        <taxon>Campylobacterota</taxon>
        <taxon>Epsilonproteobacteria</taxon>
        <taxon>Campylobacterales</taxon>
        <taxon>Campylobacteraceae</taxon>
        <taxon>Campylobacter</taxon>
    </lineage>
</organism>
<name>A0ABP2NUD6_CAMCO</name>
<keyword evidence="1" id="KW-1133">Transmembrane helix</keyword>
<evidence type="ECO:0000256" key="1">
    <source>
        <dbReference type="SAM" id="Phobius"/>
    </source>
</evidence>
<dbReference type="EMBL" id="AIMT01000004">
    <property type="protein sequence ID" value="EIA66666.1"/>
    <property type="molecule type" value="Genomic_DNA"/>
</dbReference>
<keyword evidence="1" id="KW-0812">Transmembrane</keyword>
<keyword evidence="1" id="KW-0472">Membrane</keyword>
<proteinExistence type="predicted"/>
<sequence>MHFFSLILISKKSIKYSYDSLCRFFEKLLKILLKLIFMIFIIKMS</sequence>
<evidence type="ECO:0000313" key="3">
    <source>
        <dbReference type="Proteomes" id="UP000005511"/>
    </source>
</evidence>
<evidence type="ECO:0000313" key="2">
    <source>
        <dbReference type="EMBL" id="EIA66666.1"/>
    </source>
</evidence>
<protein>
    <submittedName>
        <fullName evidence="2">Uncharacterized protein</fullName>
    </submittedName>
</protein>
<dbReference type="Proteomes" id="UP000005511">
    <property type="component" value="Unassembled WGS sequence"/>
</dbReference>
<accession>A0ABP2NUD6</accession>